<dbReference type="eggNOG" id="ENOG502QYRM">
    <property type="taxonomic scope" value="Eukaryota"/>
</dbReference>
<feature type="coiled-coil region" evidence="1">
    <location>
        <begin position="258"/>
        <end position="309"/>
    </location>
</feature>
<feature type="region of interest" description="Disordered" evidence="2">
    <location>
        <begin position="161"/>
        <end position="201"/>
    </location>
</feature>
<evidence type="ECO:0000313" key="4">
    <source>
        <dbReference type="RefSeq" id="XP_009763923.1"/>
    </source>
</evidence>
<feature type="region of interest" description="Disordered" evidence="2">
    <location>
        <begin position="377"/>
        <end position="412"/>
    </location>
</feature>
<dbReference type="OrthoDB" id="1329044at2759"/>
<feature type="region of interest" description="Disordered" evidence="2">
    <location>
        <begin position="66"/>
        <end position="148"/>
    </location>
</feature>
<evidence type="ECO:0000313" key="3">
    <source>
        <dbReference type="Proteomes" id="UP000189701"/>
    </source>
</evidence>
<protein>
    <submittedName>
        <fullName evidence="4">Uncharacterized protein LOC104215741</fullName>
    </submittedName>
</protein>
<dbReference type="AlphaFoldDB" id="A0A1U7VC24"/>
<organism evidence="3 4">
    <name type="scientific">Nicotiana sylvestris</name>
    <name type="common">Wood tobacco</name>
    <name type="synonym">South American tobacco</name>
    <dbReference type="NCBI Taxonomy" id="4096"/>
    <lineage>
        <taxon>Eukaryota</taxon>
        <taxon>Viridiplantae</taxon>
        <taxon>Streptophyta</taxon>
        <taxon>Embryophyta</taxon>
        <taxon>Tracheophyta</taxon>
        <taxon>Spermatophyta</taxon>
        <taxon>Magnoliopsida</taxon>
        <taxon>eudicotyledons</taxon>
        <taxon>Gunneridae</taxon>
        <taxon>Pentapetalae</taxon>
        <taxon>asterids</taxon>
        <taxon>lamiids</taxon>
        <taxon>Solanales</taxon>
        <taxon>Solanaceae</taxon>
        <taxon>Nicotianoideae</taxon>
        <taxon>Nicotianeae</taxon>
        <taxon>Nicotiana</taxon>
    </lineage>
</organism>
<accession>A0A1U7VC24</accession>
<dbReference type="Proteomes" id="UP000189701">
    <property type="component" value="Unplaced"/>
</dbReference>
<sequence length="412" mass="45043">MSTLYPFTLGPIDPVIIDFARDIRSPSARGCLDASHGQDWVRKLASASSHAEHYWRDLARGLRDVDELRSAPPGEEVVPKPAKDKIRRRASPSDTPEPKKSKARKTKDDSAALSTDVAQKLRDEEEEGKNAGYKLVPRKRASVEAPKAAGPVMVEETYPWPEEISEGAPSKVPESSGAEDISYHDEKPVSVPEGSGSRALQKRESALSDLLGAININDSPPALNFLKGYDTSSGSVHQISSRAEPQKLERIELLRGEVDKIKVDCDRSKENMDCLTAEKEATLAKLSSAEELEAELAEAKAEVKKTKITTDKSIAVYLDDVEADQTQLREASDQEKWSNDLAKCQSRRETLKVIHARGFDLSKKIAQAKALEADARLLISSDDDDDNEGSRDGSNNDEGPEGEASPEGETSP</sequence>
<reference evidence="4" key="2">
    <citation type="submission" date="2025-08" db="UniProtKB">
        <authorList>
            <consortium name="RefSeq"/>
        </authorList>
    </citation>
    <scope>IDENTIFICATION</scope>
    <source>
        <tissue evidence="4">Leaf</tissue>
    </source>
</reference>
<keyword evidence="3" id="KW-1185">Reference proteome</keyword>
<keyword evidence="1" id="KW-0175">Coiled coil</keyword>
<evidence type="ECO:0000256" key="2">
    <source>
        <dbReference type="SAM" id="MobiDB-lite"/>
    </source>
</evidence>
<name>A0A1U7VC24_NICSY</name>
<reference evidence="3" key="1">
    <citation type="journal article" date="2013" name="Genome Biol.">
        <title>Reference genomes and transcriptomes of Nicotiana sylvestris and Nicotiana tomentosiformis.</title>
        <authorList>
            <person name="Sierro N."/>
            <person name="Battey J.N."/>
            <person name="Ouadi S."/>
            <person name="Bovet L."/>
            <person name="Goepfert S."/>
            <person name="Bakaher N."/>
            <person name="Peitsch M.C."/>
            <person name="Ivanov N.V."/>
        </authorList>
    </citation>
    <scope>NUCLEOTIDE SEQUENCE [LARGE SCALE GENOMIC DNA]</scope>
</reference>
<feature type="compositionally biased region" description="Basic and acidic residues" evidence="2">
    <location>
        <begin position="96"/>
        <end position="110"/>
    </location>
</feature>
<gene>
    <name evidence="4" type="primary">LOC104215741</name>
</gene>
<dbReference type="RefSeq" id="XP_009763923.1">
    <property type="nucleotide sequence ID" value="XM_009765621.1"/>
</dbReference>
<evidence type="ECO:0000256" key="1">
    <source>
        <dbReference type="SAM" id="Coils"/>
    </source>
</evidence>
<proteinExistence type="predicted"/>